<sequence>MADLREYCARAQFVIYKVRSNNYIKEFGPTRVDIACARGKIRPPKGFSRSTTTTKADCP</sequence>
<dbReference type="AlphaFoldDB" id="A0AAJ0HG67"/>
<accession>A0AAJ0HG67</accession>
<organism evidence="1 2">
    <name type="scientific">Lasiosphaeria hispida</name>
    <dbReference type="NCBI Taxonomy" id="260671"/>
    <lineage>
        <taxon>Eukaryota</taxon>
        <taxon>Fungi</taxon>
        <taxon>Dikarya</taxon>
        <taxon>Ascomycota</taxon>
        <taxon>Pezizomycotina</taxon>
        <taxon>Sordariomycetes</taxon>
        <taxon>Sordariomycetidae</taxon>
        <taxon>Sordariales</taxon>
        <taxon>Lasiosphaeriaceae</taxon>
        <taxon>Lasiosphaeria</taxon>
    </lineage>
</organism>
<reference evidence="1" key="2">
    <citation type="submission" date="2023-06" db="EMBL/GenBank/DDBJ databases">
        <authorList>
            <consortium name="Lawrence Berkeley National Laboratory"/>
            <person name="Haridas S."/>
            <person name="Hensen N."/>
            <person name="Bonometti L."/>
            <person name="Westerberg I."/>
            <person name="Brannstrom I.O."/>
            <person name="Guillou S."/>
            <person name="Cros-Aarteil S."/>
            <person name="Calhoun S."/>
            <person name="Kuo A."/>
            <person name="Mondo S."/>
            <person name="Pangilinan J."/>
            <person name="Riley R."/>
            <person name="Labutti K."/>
            <person name="Andreopoulos B."/>
            <person name="Lipzen A."/>
            <person name="Chen C."/>
            <person name="Yanf M."/>
            <person name="Daum C."/>
            <person name="Ng V."/>
            <person name="Clum A."/>
            <person name="Steindorff A."/>
            <person name="Ohm R."/>
            <person name="Martin F."/>
            <person name="Silar P."/>
            <person name="Natvig D."/>
            <person name="Lalanne C."/>
            <person name="Gautier V."/>
            <person name="Ament-Velasquez S.L."/>
            <person name="Kruys A."/>
            <person name="Hutchinson M.I."/>
            <person name="Powell A.J."/>
            <person name="Barry K."/>
            <person name="Miller A.N."/>
            <person name="Grigoriev I.V."/>
            <person name="Debuchy R."/>
            <person name="Gladieux P."/>
            <person name="Thoren M.H."/>
            <person name="Johannesson H."/>
        </authorList>
    </citation>
    <scope>NUCLEOTIDE SEQUENCE</scope>
    <source>
        <strain evidence="1">CBS 955.72</strain>
    </source>
</reference>
<keyword evidence="2" id="KW-1185">Reference proteome</keyword>
<dbReference type="EMBL" id="JAUIQD010000005">
    <property type="protein sequence ID" value="KAK3350239.1"/>
    <property type="molecule type" value="Genomic_DNA"/>
</dbReference>
<name>A0AAJ0HG67_9PEZI</name>
<proteinExistence type="predicted"/>
<dbReference type="Proteomes" id="UP001275084">
    <property type="component" value="Unassembled WGS sequence"/>
</dbReference>
<evidence type="ECO:0000313" key="1">
    <source>
        <dbReference type="EMBL" id="KAK3350239.1"/>
    </source>
</evidence>
<reference evidence="1" key="1">
    <citation type="journal article" date="2023" name="Mol. Phylogenet. Evol.">
        <title>Genome-scale phylogeny and comparative genomics of the fungal order Sordariales.</title>
        <authorList>
            <person name="Hensen N."/>
            <person name="Bonometti L."/>
            <person name="Westerberg I."/>
            <person name="Brannstrom I.O."/>
            <person name="Guillou S."/>
            <person name="Cros-Aarteil S."/>
            <person name="Calhoun S."/>
            <person name="Haridas S."/>
            <person name="Kuo A."/>
            <person name="Mondo S."/>
            <person name="Pangilinan J."/>
            <person name="Riley R."/>
            <person name="LaButti K."/>
            <person name="Andreopoulos B."/>
            <person name="Lipzen A."/>
            <person name="Chen C."/>
            <person name="Yan M."/>
            <person name="Daum C."/>
            <person name="Ng V."/>
            <person name="Clum A."/>
            <person name="Steindorff A."/>
            <person name="Ohm R.A."/>
            <person name="Martin F."/>
            <person name="Silar P."/>
            <person name="Natvig D.O."/>
            <person name="Lalanne C."/>
            <person name="Gautier V."/>
            <person name="Ament-Velasquez S.L."/>
            <person name="Kruys A."/>
            <person name="Hutchinson M.I."/>
            <person name="Powell A.J."/>
            <person name="Barry K."/>
            <person name="Miller A.N."/>
            <person name="Grigoriev I.V."/>
            <person name="Debuchy R."/>
            <person name="Gladieux P."/>
            <person name="Hiltunen Thoren M."/>
            <person name="Johannesson H."/>
        </authorList>
    </citation>
    <scope>NUCLEOTIDE SEQUENCE</scope>
    <source>
        <strain evidence="1">CBS 955.72</strain>
    </source>
</reference>
<gene>
    <name evidence="1" type="ORF">B0T25DRAFT_550132</name>
</gene>
<evidence type="ECO:0000313" key="2">
    <source>
        <dbReference type="Proteomes" id="UP001275084"/>
    </source>
</evidence>
<comment type="caution">
    <text evidence="1">The sequence shown here is derived from an EMBL/GenBank/DDBJ whole genome shotgun (WGS) entry which is preliminary data.</text>
</comment>
<protein>
    <submittedName>
        <fullName evidence="1">Uncharacterized protein</fullName>
    </submittedName>
</protein>